<keyword evidence="2" id="KW-1185">Reference proteome</keyword>
<evidence type="ECO:0000313" key="1">
    <source>
        <dbReference type="EMBL" id="KJA14556.1"/>
    </source>
</evidence>
<organism evidence="1 2">
    <name type="scientific">Hypholoma sublateritium (strain FD-334 SS-4)</name>
    <dbReference type="NCBI Taxonomy" id="945553"/>
    <lineage>
        <taxon>Eukaryota</taxon>
        <taxon>Fungi</taxon>
        <taxon>Dikarya</taxon>
        <taxon>Basidiomycota</taxon>
        <taxon>Agaricomycotina</taxon>
        <taxon>Agaricomycetes</taxon>
        <taxon>Agaricomycetidae</taxon>
        <taxon>Agaricales</taxon>
        <taxon>Agaricineae</taxon>
        <taxon>Strophariaceae</taxon>
        <taxon>Hypholoma</taxon>
    </lineage>
</organism>
<dbReference type="AlphaFoldDB" id="A0A0D2ND79"/>
<sequence length="59" mass="6527">DSDIPHHTKVTESVLEHATLIELELTKEFESAPGRISLTFNGWSSAIMVAYIGVTAHYI</sequence>
<feature type="non-terminal residue" evidence="1">
    <location>
        <position position="59"/>
    </location>
</feature>
<reference evidence="2" key="1">
    <citation type="submission" date="2014-04" db="EMBL/GenBank/DDBJ databases">
        <title>Evolutionary Origins and Diversification of the Mycorrhizal Mutualists.</title>
        <authorList>
            <consortium name="DOE Joint Genome Institute"/>
            <consortium name="Mycorrhizal Genomics Consortium"/>
            <person name="Kohler A."/>
            <person name="Kuo A."/>
            <person name="Nagy L.G."/>
            <person name="Floudas D."/>
            <person name="Copeland A."/>
            <person name="Barry K.W."/>
            <person name="Cichocki N."/>
            <person name="Veneault-Fourrey C."/>
            <person name="LaButti K."/>
            <person name="Lindquist E.A."/>
            <person name="Lipzen A."/>
            <person name="Lundell T."/>
            <person name="Morin E."/>
            <person name="Murat C."/>
            <person name="Riley R."/>
            <person name="Ohm R."/>
            <person name="Sun H."/>
            <person name="Tunlid A."/>
            <person name="Henrissat B."/>
            <person name="Grigoriev I.V."/>
            <person name="Hibbett D.S."/>
            <person name="Martin F."/>
        </authorList>
    </citation>
    <scope>NUCLEOTIDE SEQUENCE [LARGE SCALE GENOMIC DNA]</scope>
    <source>
        <strain evidence="2">FD-334 SS-4</strain>
    </source>
</reference>
<name>A0A0D2ND79_HYPSF</name>
<evidence type="ECO:0000313" key="2">
    <source>
        <dbReference type="Proteomes" id="UP000054270"/>
    </source>
</evidence>
<feature type="non-terminal residue" evidence="1">
    <location>
        <position position="1"/>
    </location>
</feature>
<accession>A0A0D2ND79</accession>
<protein>
    <submittedName>
        <fullName evidence="1">Uncharacterized protein</fullName>
    </submittedName>
</protein>
<proteinExistence type="predicted"/>
<gene>
    <name evidence="1" type="ORF">HYPSUDRAFT_114646</name>
</gene>
<dbReference type="Proteomes" id="UP000054270">
    <property type="component" value="Unassembled WGS sequence"/>
</dbReference>
<dbReference type="OrthoDB" id="1607513at2759"/>
<dbReference type="EMBL" id="KN817674">
    <property type="protein sequence ID" value="KJA14556.1"/>
    <property type="molecule type" value="Genomic_DNA"/>
</dbReference>
<dbReference type="OMA" id="GWSSAIM"/>